<feature type="region of interest" description="Disordered" evidence="1">
    <location>
        <begin position="441"/>
        <end position="496"/>
    </location>
</feature>
<feature type="compositionally biased region" description="Basic and acidic residues" evidence="1">
    <location>
        <begin position="483"/>
        <end position="496"/>
    </location>
</feature>
<feature type="transmembrane region" description="Helical" evidence="2">
    <location>
        <begin position="257"/>
        <end position="278"/>
    </location>
</feature>
<dbReference type="PANTHER" id="PTHR23523:SF2">
    <property type="entry name" value="2-NITROIMIDAZOLE TRANSPORTER"/>
    <property type="match status" value="1"/>
</dbReference>
<keyword evidence="2" id="KW-1133">Transmembrane helix</keyword>
<feature type="transmembrane region" description="Helical" evidence="2">
    <location>
        <begin position="160"/>
        <end position="181"/>
    </location>
</feature>
<dbReference type="InterPro" id="IPR052524">
    <property type="entry name" value="MFS_Cyanate_Porter"/>
</dbReference>
<feature type="compositionally biased region" description="Low complexity" evidence="1">
    <location>
        <begin position="459"/>
        <end position="476"/>
    </location>
</feature>
<dbReference type="Pfam" id="PF07690">
    <property type="entry name" value="MFS_1"/>
    <property type="match status" value="1"/>
</dbReference>
<feature type="transmembrane region" description="Helical" evidence="2">
    <location>
        <begin position="107"/>
        <end position="124"/>
    </location>
</feature>
<evidence type="ECO:0000256" key="2">
    <source>
        <dbReference type="SAM" id="Phobius"/>
    </source>
</evidence>
<evidence type="ECO:0000313" key="3">
    <source>
        <dbReference type="EMBL" id="KAB1648244.1"/>
    </source>
</evidence>
<feature type="transmembrane region" description="Helical" evidence="2">
    <location>
        <begin position="298"/>
        <end position="315"/>
    </location>
</feature>
<comment type="caution">
    <text evidence="3">The sequence shown here is derived from an EMBL/GenBank/DDBJ whole genome shotgun (WGS) entry which is preliminary data.</text>
</comment>
<dbReference type="InterPro" id="IPR036259">
    <property type="entry name" value="MFS_trans_sf"/>
</dbReference>
<name>A0A6H9WGU2_9MICO</name>
<feature type="transmembrane region" description="Helical" evidence="2">
    <location>
        <begin position="130"/>
        <end position="148"/>
    </location>
</feature>
<dbReference type="Proteomes" id="UP000431744">
    <property type="component" value="Unassembled WGS sequence"/>
</dbReference>
<dbReference type="PANTHER" id="PTHR23523">
    <property type="match status" value="1"/>
</dbReference>
<dbReference type="CDD" id="cd17339">
    <property type="entry name" value="MFS_NIMT_CynX_like"/>
    <property type="match status" value="1"/>
</dbReference>
<organism evidence="3 4">
    <name type="scientific">Pseudoclavibacter endophyticus</name>
    <dbReference type="NCBI Taxonomy" id="1778590"/>
    <lineage>
        <taxon>Bacteria</taxon>
        <taxon>Bacillati</taxon>
        <taxon>Actinomycetota</taxon>
        <taxon>Actinomycetes</taxon>
        <taxon>Micrococcales</taxon>
        <taxon>Microbacteriaceae</taxon>
        <taxon>Pseudoclavibacter</taxon>
    </lineage>
</organism>
<evidence type="ECO:0000256" key="1">
    <source>
        <dbReference type="SAM" id="MobiDB-lite"/>
    </source>
</evidence>
<dbReference type="GO" id="GO:0022857">
    <property type="term" value="F:transmembrane transporter activity"/>
    <property type="evidence" value="ECO:0007669"/>
    <property type="project" value="InterPro"/>
</dbReference>
<sequence length="496" mass="49604">MVSTIHMTSASKPAPGAGARGAPSPQRGSRAPVMTAATMSALVSIVLVAAVLRPALTSFGPVVERIDAELGIGSTALGVLGSLPIVCFAVVSAGAQVPARRFGIDRVVLVALVVLAVGLAVRFLPGQAPLWIGTALVGIGIAVGNVLLPSAVKLWFPSRVSLASGVYTSVLVAFAALGSGLSVPIAEAAGGNWRLALGASLPLVLVGVVWWAVRIARSSAAAAAAATAATAQGHPVTNPAPTSTPPREARLWKSPTAWFVTAFMGLQSFHFYVTVTWLPSIERVAGVSDAASGWHLSLSQVVGMLVGILCTALMGRRQDQRVVGMLTAVPVIAGCIGLWLAPGAVPALWAALLGAGQGSSLLVAMALIALRTATPAWTTRLSSMAQSIGYGLAAVGPFLAGALNDLTGSWLPVIALIGGAAALQGISGYGAGRDVTIGASPATAKPRVGAGDTPGTLERGGAATAGGAADDAFATGDAGGAARDGRTSRRTEKGQP</sequence>
<feature type="transmembrane region" description="Helical" evidence="2">
    <location>
        <begin position="33"/>
        <end position="52"/>
    </location>
</feature>
<proteinExistence type="predicted"/>
<dbReference type="InterPro" id="IPR011701">
    <property type="entry name" value="MFS"/>
</dbReference>
<protein>
    <submittedName>
        <fullName evidence="3">MFS transporter</fullName>
    </submittedName>
</protein>
<dbReference type="Gene3D" id="1.20.1250.20">
    <property type="entry name" value="MFS general substrate transporter like domains"/>
    <property type="match status" value="1"/>
</dbReference>
<gene>
    <name evidence="3" type="ORF">F8O04_11060</name>
</gene>
<feature type="transmembrane region" description="Helical" evidence="2">
    <location>
        <begin position="322"/>
        <end position="341"/>
    </location>
</feature>
<feature type="transmembrane region" description="Helical" evidence="2">
    <location>
        <begin position="381"/>
        <end position="403"/>
    </location>
</feature>
<dbReference type="AlphaFoldDB" id="A0A6H9WGU2"/>
<keyword evidence="2" id="KW-0812">Transmembrane</keyword>
<feature type="transmembrane region" description="Helical" evidence="2">
    <location>
        <begin position="193"/>
        <end position="213"/>
    </location>
</feature>
<feature type="compositionally biased region" description="Low complexity" evidence="1">
    <location>
        <begin position="9"/>
        <end position="25"/>
    </location>
</feature>
<dbReference type="OrthoDB" id="5317164at2"/>
<keyword evidence="4" id="KW-1185">Reference proteome</keyword>
<feature type="region of interest" description="Disordered" evidence="1">
    <location>
        <begin position="1"/>
        <end position="30"/>
    </location>
</feature>
<dbReference type="EMBL" id="WBJY01000002">
    <property type="protein sequence ID" value="KAB1648244.1"/>
    <property type="molecule type" value="Genomic_DNA"/>
</dbReference>
<accession>A0A6H9WGU2</accession>
<keyword evidence="2" id="KW-0472">Membrane</keyword>
<evidence type="ECO:0000313" key="4">
    <source>
        <dbReference type="Proteomes" id="UP000431744"/>
    </source>
</evidence>
<dbReference type="SUPFAM" id="SSF103473">
    <property type="entry name" value="MFS general substrate transporter"/>
    <property type="match status" value="1"/>
</dbReference>
<reference evidence="3 4" key="1">
    <citation type="submission" date="2019-09" db="EMBL/GenBank/DDBJ databases">
        <title>Phylogeny of genus Pseudoclavibacter and closely related genus.</title>
        <authorList>
            <person name="Li Y."/>
        </authorList>
    </citation>
    <scope>NUCLEOTIDE SEQUENCE [LARGE SCALE GENOMIC DNA]</scope>
    <source>
        <strain evidence="3 4">EGI 60007</strain>
    </source>
</reference>
<feature type="transmembrane region" description="Helical" evidence="2">
    <location>
        <begin position="72"/>
        <end position="95"/>
    </location>
</feature>
<feature type="transmembrane region" description="Helical" evidence="2">
    <location>
        <begin position="409"/>
        <end position="431"/>
    </location>
</feature>
<feature type="transmembrane region" description="Helical" evidence="2">
    <location>
        <begin position="347"/>
        <end position="369"/>
    </location>
</feature>